<dbReference type="Gene3D" id="3.40.50.300">
    <property type="entry name" value="P-loop containing nucleotide triphosphate hydrolases"/>
    <property type="match status" value="1"/>
</dbReference>
<feature type="domain" description="MoaB/Mog" evidence="12">
    <location>
        <begin position="2222"/>
        <end position="2371"/>
    </location>
</feature>
<feature type="compositionally biased region" description="Low complexity" evidence="10">
    <location>
        <begin position="2014"/>
        <end position="2029"/>
    </location>
</feature>
<evidence type="ECO:0000256" key="7">
    <source>
        <dbReference type="ARBA" id="ARBA00023137"/>
    </source>
</evidence>
<dbReference type="CDD" id="cd05387">
    <property type="entry name" value="BY-kinase"/>
    <property type="match status" value="1"/>
</dbReference>
<dbReference type="Gene3D" id="3.40.980.10">
    <property type="entry name" value="MoaB/Mog-like domain"/>
    <property type="match status" value="1"/>
</dbReference>
<feature type="region of interest" description="Disordered" evidence="10">
    <location>
        <begin position="1958"/>
        <end position="1977"/>
    </location>
</feature>
<evidence type="ECO:0000256" key="2">
    <source>
        <dbReference type="ARBA" id="ARBA00011903"/>
    </source>
</evidence>
<organism evidence="13 14">
    <name type="scientific">Durusdinium trenchii</name>
    <dbReference type="NCBI Taxonomy" id="1381693"/>
    <lineage>
        <taxon>Eukaryota</taxon>
        <taxon>Sar</taxon>
        <taxon>Alveolata</taxon>
        <taxon>Dinophyceae</taxon>
        <taxon>Suessiales</taxon>
        <taxon>Symbiodiniaceae</taxon>
        <taxon>Durusdinium</taxon>
    </lineage>
</organism>
<dbReference type="InterPro" id="IPR019734">
    <property type="entry name" value="TPR_rpt"/>
</dbReference>
<evidence type="ECO:0000256" key="8">
    <source>
        <dbReference type="ARBA" id="ARBA00051245"/>
    </source>
</evidence>
<gene>
    <name evidence="13" type="ORF">SCF082_LOCUS5214</name>
</gene>
<dbReference type="PANTHER" id="PTHR32309:SF13">
    <property type="entry name" value="FERRIC ENTEROBACTIN TRANSPORT PROTEIN FEPE"/>
    <property type="match status" value="1"/>
</dbReference>
<dbReference type="InterPro" id="IPR011990">
    <property type="entry name" value="TPR-like_helical_dom_sf"/>
</dbReference>
<feature type="compositionally biased region" description="Basic residues" evidence="10">
    <location>
        <begin position="1965"/>
        <end position="1976"/>
    </location>
</feature>
<dbReference type="PANTHER" id="PTHR32309">
    <property type="entry name" value="TYROSINE-PROTEIN KINASE"/>
    <property type="match status" value="1"/>
</dbReference>
<dbReference type="Gene3D" id="1.25.40.10">
    <property type="entry name" value="Tetratricopeptide repeat domain"/>
    <property type="match status" value="3"/>
</dbReference>
<evidence type="ECO:0000256" key="11">
    <source>
        <dbReference type="SAM" id="Phobius"/>
    </source>
</evidence>
<protein>
    <recommendedName>
        <fullName evidence="2">non-specific protein-tyrosine kinase</fullName>
        <ecNumber evidence="2">2.7.10.2</ecNumber>
    </recommendedName>
</protein>
<dbReference type="EC" id="2.7.10.2" evidence="2"/>
<evidence type="ECO:0000256" key="10">
    <source>
        <dbReference type="SAM" id="MobiDB-lite"/>
    </source>
</evidence>
<keyword evidence="14" id="KW-1185">Reference proteome</keyword>
<dbReference type="Pfam" id="PF00994">
    <property type="entry name" value="MoCF_biosynth"/>
    <property type="match status" value="1"/>
</dbReference>
<dbReference type="Pfam" id="PF13614">
    <property type="entry name" value="AAA_31"/>
    <property type="match status" value="1"/>
</dbReference>
<keyword evidence="9" id="KW-0175">Coiled coil</keyword>
<dbReference type="InterPro" id="IPR050445">
    <property type="entry name" value="Bact_polysacc_biosynth/exp"/>
</dbReference>
<comment type="catalytic activity">
    <reaction evidence="8">
        <text>L-tyrosyl-[protein] + ATP = O-phospho-L-tyrosyl-[protein] + ADP + H(+)</text>
        <dbReference type="Rhea" id="RHEA:10596"/>
        <dbReference type="Rhea" id="RHEA-COMP:10136"/>
        <dbReference type="Rhea" id="RHEA-COMP:20101"/>
        <dbReference type="ChEBI" id="CHEBI:15378"/>
        <dbReference type="ChEBI" id="CHEBI:30616"/>
        <dbReference type="ChEBI" id="CHEBI:46858"/>
        <dbReference type="ChEBI" id="CHEBI:61978"/>
        <dbReference type="ChEBI" id="CHEBI:456216"/>
        <dbReference type="EC" id="2.7.10.2"/>
    </reaction>
</comment>
<keyword evidence="11" id="KW-0812">Transmembrane</keyword>
<dbReference type="InterPro" id="IPR005702">
    <property type="entry name" value="Wzc-like_C"/>
</dbReference>
<dbReference type="Proteomes" id="UP001642464">
    <property type="component" value="Unassembled WGS sequence"/>
</dbReference>
<keyword evidence="3" id="KW-0808">Transferase</keyword>
<keyword evidence="5" id="KW-0418">Kinase</keyword>
<evidence type="ECO:0000256" key="3">
    <source>
        <dbReference type="ARBA" id="ARBA00022679"/>
    </source>
</evidence>
<dbReference type="CDD" id="cd00885">
    <property type="entry name" value="cinA"/>
    <property type="match status" value="1"/>
</dbReference>
<proteinExistence type="inferred from homology"/>
<evidence type="ECO:0000259" key="12">
    <source>
        <dbReference type="SMART" id="SM00852"/>
    </source>
</evidence>
<feature type="non-terminal residue" evidence="13">
    <location>
        <position position="2374"/>
    </location>
</feature>
<feature type="region of interest" description="Disordered" evidence="10">
    <location>
        <begin position="140"/>
        <end position="159"/>
    </location>
</feature>
<dbReference type="SMART" id="SM00852">
    <property type="entry name" value="MoCF_biosynth"/>
    <property type="match status" value="1"/>
</dbReference>
<comment type="similarity">
    <text evidence="1">Belongs to the CpsD/CapB family.</text>
</comment>
<name>A0ABP0I4E0_9DINO</name>
<evidence type="ECO:0000256" key="5">
    <source>
        <dbReference type="ARBA" id="ARBA00022777"/>
    </source>
</evidence>
<evidence type="ECO:0000256" key="1">
    <source>
        <dbReference type="ARBA" id="ARBA00007316"/>
    </source>
</evidence>
<dbReference type="InterPro" id="IPR036425">
    <property type="entry name" value="MoaB/Mog-like_dom_sf"/>
</dbReference>
<accession>A0ABP0I4E0</accession>
<evidence type="ECO:0000256" key="9">
    <source>
        <dbReference type="SAM" id="Coils"/>
    </source>
</evidence>
<feature type="region of interest" description="Disordered" evidence="10">
    <location>
        <begin position="2010"/>
        <end position="2029"/>
    </location>
</feature>
<evidence type="ECO:0000256" key="4">
    <source>
        <dbReference type="ARBA" id="ARBA00022741"/>
    </source>
</evidence>
<keyword evidence="4" id="KW-0547">Nucleotide-binding</keyword>
<keyword evidence="11" id="KW-0472">Membrane</keyword>
<dbReference type="InterPro" id="IPR001453">
    <property type="entry name" value="MoaB/Mog_dom"/>
</dbReference>
<evidence type="ECO:0000256" key="6">
    <source>
        <dbReference type="ARBA" id="ARBA00022840"/>
    </source>
</evidence>
<evidence type="ECO:0000313" key="14">
    <source>
        <dbReference type="Proteomes" id="UP001642464"/>
    </source>
</evidence>
<dbReference type="InterPro" id="IPR027417">
    <property type="entry name" value="P-loop_NTPase"/>
</dbReference>
<keyword evidence="7" id="KW-0829">Tyrosine-protein kinase</keyword>
<keyword evidence="11" id="KW-1133">Transmembrane helix</keyword>
<sequence>MQLAANQLASDGKLSPDPTNWVRLRNAADVSVPRRSREIYLRVTMRDPRLATHAAQAILDEYANIADEESFSVWNRQEQQLEAIAEAARLDRDAALREARMLAEQQGTVDLERRRLFVQQQLEAIESQIQAIEIELPSLRQSSEAEASEPDRPLTADDYAQLDPDMAALVTQRRDLRQSMVALLARVTERHSDYLAASDELASVQKRIDQRILELEELGLDLSSGAGLGGLGPRLEALRAIKAQRAAEARELAEVSLDIRGYEIEAQSAQERLDLAASELEALTTERANSTEGRIRIAQDAEFPLQPSKDRRRPLAAMGAAGGFGFSLAAFVAYGILYPRYRFVADLEEESESPPVLGLVPMVEAGRLEDDESAQAGVHQIRSLLESVTKKSGVRAIVVTSAMAAEGKSTIARALAASMAKAGRSTLLIDADLIGRGATSSLSARTLAGLTDRIASAHENGQIHEVEDRQNLSFMPAGIAEGFDPEQLSSQAMGDLLASLRSRFDAIVIDTGPILGSLEANAIVPHVDQVVMVVSRGQNTKLVKVAIDRLRRFHAGRIGLVFNRASRMDIERSTSAASAVRKVQRDRLAEASLAEGLAAYEQGDYPVARRKLVTHLRIKGPEAEALTALGDSQRFLIEPNAKHLFAAKSYLEQAVLLDPENDTAREILLELYGQLGNWQELAEVAEALLERDPTNARFATHRIEAHLQRGANDDALAAATEFVDAQGGSIESHLEMLRVFRRIGRNAREQRQYLEDVVAQQHAGTTSLAVLRATVDFDAGRTSEALRLLVDAAESGPTEGSGARMLLQAVEQVAARTGDWDLYIQSQGWLLRWLEDDSMTPYLSEIAAGRAWRDRDPQAAVDHALRAIGSEPESEAVFAWGALGAIELGPDYAEQVATLREAFESSVTTETRDRAQRWRLVMDAAQRRVSGTTTDDQPLLANELGVNSPIGVDAVAVYYDAIGDIDRRDTRGAVDRLAGLSQQPSWRRARFALLSLLISEDRSLDARAVLQRDQRLLELPGSAQLYGELIARLAETTDTAGSQFGQAIDEMLDVAPENPVALAAAGRFTVSQGDHEAAKGIARRLIEVDASQAATSAVRFAAALQPIDATLARAIVDRVAETATDPLQVAAASAGLAVLGDPTAARAFMTERLAQAEDPADVRWSLARIQMANAISDDQSLDSLEQISSASTESRQVQLEILSGSTIWTDLDRAGQVVARLREAQGESGIEWRVFEARRLLEQDASVEAASTAASYLSVVFENERGKRDTRALLLAAQAFARTGPVESEIEALENAADGDEPLLALPRLIDRLQRTGRSNEAATRLRQFVDAGDVQPRIREARWQLLSQQGLFDLASRDLAALADAGVPEFILRAGVASRPPDSSTPLRDDEIAALEADLDPEDEIHAARLLARVGRVDDGLSRLQALPAESDAGKREVVVARFLNEHGQGERAIEQLVLAAQASGDPDFWQEAATLHIEKGEFQEASALLDQAIAELPGNAALASFRESLSDEMSPFDRMARVTASAADRTNAPEANLAVGEVAKAYLSGEIDLAQTVARLDRLSEERASFYSLWPMIVSAYEQLGQTDVAIRRARDAVAALPNDARPARDATEVLLRHSRFEEAAAMADRWRSLASESDEQARAEISLGVAEFYRSNFGRSISLLQPQTERMLSAWQQNALPLQCLAEALAREDRMEEAGTLLDQLVAADGGWAQLKASLAGIAANTAENISRGRMWLESVAPQLKDSQSGVVAIASSWMSLHTASGDEQFAREAIACIEPALDTPIDSWQLRAVYATALEATGQPADAVNEYEQAMRIAGERIPALINNAAWLLTRSLDDHERAIEFAREAVQLAETQPTAPVNLATFRHTLGVALLASGQGAEALQAFDQGLASQDTPSLRLGRIESLVALNRTDEARREFSLISPTDRWTETNTKRYSELQSLLGVLFGASSPRTDAKKKEKKKRERRKGSGGRIQMLKIVASGIAVAIAASAATASTVTITFGEGGSHDPLPGSPSSPGNSRGGEFLVSGSLGDFVSFCLELNEGIAETSYNFEISDVARSGGIGGGTPDPLSAESAELYRQIVSGAIGPMGSMTELEFNNAVQDAFWYLEEELGAVDFAAATAAASSSQFAFLSATAQSLVDSVWGTTASVGRVRVLNLTEISTGANRQSILYITAIPLPGAGALAMAGLLGVAAVRPSTVSLACSLMTKRPRAAILSVGDELVLGEKLDTNSMWLADRLGRLGLRVAEHSTVPDDLEQLTNTICKLAAEVDVVLVGGGLGPTADDLTREAFAAALERLTGDSQPLVEDAESIDEIRARFENAGREMPESNRVQALRPAGARRLPNDQGTAPGMLYVNDTAAHARII</sequence>
<dbReference type="SMART" id="SM00028">
    <property type="entry name" value="TPR"/>
    <property type="match status" value="4"/>
</dbReference>
<comment type="caution">
    <text evidence="13">The sequence shown here is derived from an EMBL/GenBank/DDBJ whole genome shotgun (WGS) entry which is preliminary data.</text>
</comment>
<feature type="coiled-coil region" evidence="9">
    <location>
        <begin position="252"/>
        <end position="286"/>
    </location>
</feature>
<dbReference type="EMBL" id="CAXAMM010002783">
    <property type="protein sequence ID" value="CAK8997438.1"/>
    <property type="molecule type" value="Genomic_DNA"/>
</dbReference>
<dbReference type="SUPFAM" id="SSF53218">
    <property type="entry name" value="Molybdenum cofactor biosynthesis proteins"/>
    <property type="match status" value="1"/>
</dbReference>
<keyword evidence="6" id="KW-0067">ATP-binding</keyword>
<reference evidence="13 14" key="1">
    <citation type="submission" date="2024-02" db="EMBL/GenBank/DDBJ databases">
        <authorList>
            <person name="Chen Y."/>
            <person name="Shah S."/>
            <person name="Dougan E. K."/>
            <person name="Thang M."/>
            <person name="Chan C."/>
        </authorList>
    </citation>
    <scope>NUCLEOTIDE SEQUENCE [LARGE SCALE GENOMIC DNA]</scope>
</reference>
<dbReference type="SUPFAM" id="SSF52540">
    <property type="entry name" value="P-loop containing nucleoside triphosphate hydrolases"/>
    <property type="match status" value="1"/>
</dbReference>
<evidence type="ECO:0000313" key="13">
    <source>
        <dbReference type="EMBL" id="CAK8997438.1"/>
    </source>
</evidence>
<dbReference type="SUPFAM" id="SSF48452">
    <property type="entry name" value="TPR-like"/>
    <property type="match status" value="3"/>
</dbReference>
<dbReference type="InterPro" id="IPR025669">
    <property type="entry name" value="AAA_dom"/>
</dbReference>
<feature type="transmembrane region" description="Helical" evidence="11">
    <location>
        <begin position="315"/>
        <end position="337"/>
    </location>
</feature>